<evidence type="ECO:0000256" key="7">
    <source>
        <dbReference type="ARBA" id="ARBA00022771"/>
    </source>
</evidence>
<keyword evidence="26" id="KW-1185">Reference proteome</keyword>
<dbReference type="InterPro" id="IPR050198">
    <property type="entry name" value="Non-receptor_tyrosine_kinases"/>
</dbReference>
<evidence type="ECO:0000256" key="3">
    <source>
        <dbReference type="ARBA" id="ARBA00022553"/>
    </source>
</evidence>
<dbReference type="PROSITE" id="PS51113">
    <property type="entry name" value="ZF_BTK"/>
    <property type="match status" value="1"/>
</dbReference>
<feature type="domain" description="SH3" evidence="22">
    <location>
        <begin position="180"/>
        <end position="240"/>
    </location>
</feature>
<comment type="similarity">
    <text evidence="20">Belongs to the protein kinase superfamily. Tyr protein kinase family.</text>
</comment>
<dbReference type="PANTHER" id="PTHR24418">
    <property type="entry name" value="TYROSINE-PROTEIN KINASE"/>
    <property type="match status" value="1"/>
</dbReference>
<dbReference type="GO" id="GO:0035556">
    <property type="term" value="P:intracellular signal transduction"/>
    <property type="evidence" value="ECO:0007669"/>
    <property type="project" value="InterPro"/>
</dbReference>
<name>A0A8C3TZJ9_CATUS</name>
<dbReference type="FunFam" id="2.30.30.40:FF:000176">
    <property type="entry name" value="Tyrosine-protein kinase"/>
    <property type="match status" value="1"/>
</dbReference>
<evidence type="ECO:0000256" key="19">
    <source>
        <dbReference type="PROSITE-ProRule" id="PRU10141"/>
    </source>
</evidence>
<reference evidence="25" key="3">
    <citation type="submission" date="2025-09" db="UniProtKB">
        <authorList>
            <consortium name="Ensembl"/>
        </authorList>
    </citation>
    <scope>IDENTIFICATION</scope>
</reference>
<evidence type="ECO:0000256" key="9">
    <source>
        <dbReference type="ARBA" id="ARBA00022833"/>
    </source>
</evidence>
<dbReference type="SMART" id="SM00107">
    <property type="entry name" value="BTK"/>
    <property type="match status" value="1"/>
</dbReference>
<keyword evidence="2 17" id="KW-0728">SH3 domain</keyword>
<keyword evidence="7 18" id="KW-0863">Zinc-finger</keyword>
<dbReference type="PRINTS" id="PR00401">
    <property type="entry name" value="SH2DOMAIN"/>
</dbReference>
<dbReference type="SMART" id="SM00252">
    <property type="entry name" value="SH2"/>
    <property type="match status" value="1"/>
</dbReference>
<dbReference type="InterPro" id="IPR008266">
    <property type="entry name" value="Tyr_kinase_AS"/>
</dbReference>
<evidence type="ECO:0000256" key="11">
    <source>
        <dbReference type="ARBA" id="ARBA00022843"/>
    </source>
</evidence>
<keyword evidence="12 16" id="KW-0727">SH2 domain</keyword>
<dbReference type="CDD" id="cd11908">
    <property type="entry name" value="SH3_ITK"/>
    <property type="match status" value="1"/>
</dbReference>
<evidence type="ECO:0000259" key="22">
    <source>
        <dbReference type="PROSITE" id="PS50002"/>
    </source>
</evidence>
<dbReference type="GO" id="GO:0005524">
    <property type="term" value="F:ATP binding"/>
    <property type="evidence" value="ECO:0007669"/>
    <property type="project" value="UniProtKB-UniRule"/>
</dbReference>
<dbReference type="Ensembl" id="ENSCUST00005005891.1">
    <property type="protein sequence ID" value="ENSCUSP00005005667.1"/>
    <property type="gene ID" value="ENSCUSG00005003568.1"/>
</dbReference>
<evidence type="ECO:0000313" key="25">
    <source>
        <dbReference type="Ensembl" id="ENSCUSP00005005667.1"/>
    </source>
</evidence>
<evidence type="ECO:0000256" key="14">
    <source>
        <dbReference type="ARBA" id="ARBA00051245"/>
    </source>
</evidence>
<dbReference type="SUPFAM" id="SSF55550">
    <property type="entry name" value="SH2 domain"/>
    <property type="match status" value="1"/>
</dbReference>
<dbReference type="PROSITE" id="PS50011">
    <property type="entry name" value="PROTEIN_KINASE_DOM"/>
    <property type="match status" value="1"/>
</dbReference>
<dbReference type="InterPro" id="IPR001452">
    <property type="entry name" value="SH3_domain"/>
</dbReference>
<dbReference type="Pfam" id="PF07714">
    <property type="entry name" value="PK_Tyr_Ser-Thr"/>
    <property type="match status" value="1"/>
</dbReference>
<evidence type="ECO:0000256" key="1">
    <source>
        <dbReference type="ARBA" id="ARBA00001947"/>
    </source>
</evidence>
<dbReference type="FunFam" id="1.10.510.10:FF:000052">
    <property type="entry name" value="Tyrosine-protein kinase"/>
    <property type="match status" value="1"/>
</dbReference>
<keyword evidence="11" id="KW-0832">Ubl conjugation</keyword>
<dbReference type="FunFam" id="3.30.200.20:FF:000053">
    <property type="entry name" value="Tyrosine-protein kinase"/>
    <property type="match status" value="1"/>
</dbReference>
<dbReference type="InterPro" id="IPR000980">
    <property type="entry name" value="SH2"/>
</dbReference>
<dbReference type="Pfam" id="PF00169">
    <property type="entry name" value="PH"/>
    <property type="match status" value="1"/>
</dbReference>
<dbReference type="SMART" id="SM00233">
    <property type="entry name" value="PH"/>
    <property type="match status" value="1"/>
</dbReference>
<dbReference type="AlphaFoldDB" id="A0A8C3TZJ9"/>
<dbReference type="Gene3D" id="2.30.29.30">
    <property type="entry name" value="Pleckstrin-homology domain (PH domain)/Phosphotyrosine-binding domain (PTB)"/>
    <property type="match status" value="1"/>
</dbReference>
<comment type="subunit">
    <text evidence="15">Homooligomerizes; this association negatively regulates kinase activity. Interacts with PPIA/CYPA; this interaction regulates TCR signal strength via a proline-directed conformational switch in ITK. Interacts with THEMIS. Interacts with FASLG. Interacts with VAV1; this interaction is important for VAV1 localization and TCR-induced actin polarization. Interacts with TBX21.</text>
</comment>
<evidence type="ECO:0000256" key="6">
    <source>
        <dbReference type="ARBA" id="ARBA00022741"/>
    </source>
</evidence>
<dbReference type="Gene3D" id="3.30.505.10">
    <property type="entry name" value="SH2 domain"/>
    <property type="match status" value="1"/>
</dbReference>
<dbReference type="Gene3D" id="1.10.510.10">
    <property type="entry name" value="Transferase(Phosphotransferase) domain 1"/>
    <property type="match status" value="1"/>
</dbReference>
<evidence type="ECO:0000256" key="5">
    <source>
        <dbReference type="ARBA" id="ARBA00022723"/>
    </source>
</evidence>
<evidence type="ECO:0000259" key="21">
    <source>
        <dbReference type="PROSITE" id="PS50001"/>
    </source>
</evidence>
<dbReference type="GO" id="GO:0005829">
    <property type="term" value="C:cytosol"/>
    <property type="evidence" value="ECO:0007669"/>
    <property type="project" value="UniProtKB-ARBA"/>
</dbReference>
<dbReference type="CDD" id="cd01238">
    <property type="entry name" value="PH_Btk"/>
    <property type="match status" value="1"/>
</dbReference>
<reference evidence="25" key="1">
    <citation type="submission" date="2020-10" db="EMBL/GenBank/DDBJ databases">
        <title>Catharus ustulatus (Swainson's thrush) genome, bCatUst1, primary haplotype v2.</title>
        <authorList>
            <person name="Delmore K."/>
            <person name="Vafadar M."/>
            <person name="Formenti G."/>
            <person name="Chow W."/>
            <person name="Pelan S."/>
            <person name="Howe K."/>
            <person name="Rhie A."/>
            <person name="Mountcastle J."/>
            <person name="Haase B."/>
            <person name="Fedrigo O."/>
            <person name="Jarvis E.D."/>
        </authorList>
    </citation>
    <scope>NUCLEOTIDE SEQUENCE [LARGE SCALE GENOMIC DNA]</scope>
</reference>
<dbReference type="InterPro" id="IPR011993">
    <property type="entry name" value="PH-like_dom_sf"/>
</dbReference>
<dbReference type="Gene3D" id="2.30.30.40">
    <property type="entry name" value="SH3 Domains"/>
    <property type="match status" value="1"/>
</dbReference>
<comment type="catalytic activity">
    <reaction evidence="14 20">
        <text>L-tyrosyl-[protein] + ATP = O-phospho-L-tyrosyl-[protein] + ADP + H(+)</text>
        <dbReference type="Rhea" id="RHEA:10596"/>
        <dbReference type="Rhea" id="RHEA-COMP:10136"/>
        <dbReference type="Rhea" id="RHEA-COMP:20101"/>
        <dbReference type="ChEBI" id="CHEBI:15378"/>
        <dbReference type="ChEBI" id="CHEBI:30616"/>
        <dbReference type="ChEBI" id="CHEBI:46858"/>
        <dbReference type="ChEBI" id="CHEBI:61978"/>
        <dbReference type="ChEBI" id="CHEBI:456216"/>
        <dbReference type="EC" id="2.7.10.2"/>
    </reaction>
</comment>
<keyword evidence="6 19" id="KW-0547">Nucleotide-binding</keyword>
<dbReference type="SUPFAM" id="SSF50044">
    <property type="entry name" value="SH3-domain"/>
    <property type="match status" value="1"/>
</dbReference>
<dbReference type="GO" id="GO:0042110">
    <property type="term" value="P:T cell activation"/>
    <property type="evidence" value="ECO:0007669"/>
    <property type="project" value="UniProtKB-ARBA"/>
</dbReference>
<dbReference type="Pfam" id="PF00017">
    <property type="entry name" value="SH2"/>
    <property type="match status" value="1"/>
</dbReference>
<evidence type="ECO:0000256" key="16">
    <source>
        <dbReference type="PROSITE-ProRule" id="PRU00191"/>
    </source>
</evidence>
<dbReference type="Proteomes" id="UP000694563">
    <property type="component" value="Chromosome 15"/>
</dbReference>
<dbReference type="InterPro" id="IPR035583">
    <property type="entry name" value="ITK_SH3"/>
</dbReference>
<dbReference type="SUPFAM" id="SSF56112">
    <property type="entry name" value="Protein kinase-like (PK-like)"/>
    <property type="match status" value="1"/>
</dbReference>
<evidence type="ECO:0000313" key="26">
    <source>
        <dbReference type="Proteomes" id="UP000694563"/>
    </source>
</evidence>
<dbReference type="SUPFAM" id="SSF50729">
    <property type="entry name" value="PH domain-like"/>
    <property type="match status" value="1"/>
</dbReference>
<feature type="domain" description="PH" evidence="23">
    <location>
        <begin position="4"/>
        <end position="111"/>
    </location>
</feature>
<evidence type="ECO:0000256" key="10">
    <source>
        <dbReference type="ARBA" id="ARBA00022840"/>
    </source>
</evidence>
<evidence type="ECO:0000256" key="4">
    <source>
        <dbReference type="ARBA" id="ARBA00022679"/>
    </source>
</evidence>
<feature type="domain" description="Protein kinase" evidence="24">
    <location>
        <begin position="367"/>
        <end position="619"/>
    </location>
</feature>
<feature type="binding site" evidence="19">
    <location>
        <position position="395"/>
    </location>
    <ligand>
        <name>ATP</name>
        <dbReference type="ChEBI" id="CHEBI:30616"/>
    </ligand>
</feature>
<keyword evidence="3" id="KW-0597">Phosphoprotein</keyword>
<evidence type="ECO:0000256" key="12">
    <source>
        <dbReference type="ARBA" id="ARBA00022999"/>
    </source>
</evidence>
<evidence type="ECO:0000256" key="17">
    <source>
        <dbReference type="PROSITE-ProRule" id="PRU00192"/>
    </source>
</evidence>
<reference evidence="25" key="2">
    <citation type="submission" date="2025-08" db="UniProtKB">
        <authorList>
            <consortium name="Ensembl"/>
        </authorList>
    </citation>
    <scope>IDENTIFICATION</scope>
</reference>
<dbReference type="PRINTS" id="PR00402">
    <property type="entry name" value="TECBTKDOMAIN"/>
</dbReference>
<dbReference type="FunFam" id="2.30.29.30:FF:000244">
    <property type="entry name" value="Tyrosine-protein kinase"/>
    <property type="match status" value="1"/>
</dbReference>
<dbReference type="InterPro" id="IPR011009">
    <property type="entry name" value="Kinase-like_dom_sf"/>
</dbReference>
<sequence length="624" mass="72317">MNNCVLLEELLIKKSQQKRRTSPSNFKVRFFVLTKSKLAYYEDRHGKKRTLKGYVELSRIKYVEIVKSDIIIPCQYKYPFQIVHDNYILYVFAPNRESRQRWVLTLKEGKKSPLLIQLWKCHPDFWLDGKWRCCAQTEKMAAGCVVYDPTKNGKGLGESILTWKMFIPLPPTPEDNWVNPREAVVIAIYDYEAQNPQELTLQYNEEYYVIDSSEEHWWLIQDKNGHEGYVPSSYLVEKSPENLQVYEWYNKNISRSKAETLLRDEGREGAFMVRDSRQPGMYTVSVFTKALRYSRHYHINETTDFPKRYYLAEKHVFDSIPDLINYHQHNAAGLVTRLRYAVSSWRKQAPITAGLSYGKLVINASELTRVQEIGSGQFGVVYLGYLLDKTKVAIKTIREGAMSEEDFIEEAKVLMKLSHPKLVQLYGVCLEDAPISLVFEFMENGCLSDYLRSQRGSFCKETLLGMCLDVCEGMAYLEQNSVIHRDLAARNCLVGESHVVKVSDFGMSRIVLDDQYTSSTGTKFPVKWSAPEVFSYSNYSTKSDVWSFGVLMWEVFSEGKIPYENRTNAEVVEEINAGFRLYKPKLASKAIYEVMSHCWRMGKDERPSFSLLLFQLSEISEFDV</sequence>
<dbReference type="InterPro" id="IPR017441">
    <property type="entry name" value="Protein_kinase_ATP_BS"/>
</dbReference>
<dbReference type="Pfam" id="PF00779">
    <property type="entry name" value="BTK"/>
    <property type="match status" value="1"/>
</dbReference>
<keyword evidence="13 20" id="KW-0829">Tyrosine-protein kinase</keyword>
<evidence type="ECO:0000259" key="24">
    <source>
        <dbReference type="PROSITE" id="PS50011"/>
    </source>
</evidence>
<dbReference type="GO" id="GO:0008270">
    <property type="term" value="F:zinc ion binding"/>
    <property type="evidence" value="ECO:0007669"/>
    <property type="project" value="UniProtKB-KW"/>
</dbReference>
<evidence type="ECO:0000259" key="23">
    <source>
        <dbReference type="PROSITE" id="PS50003"/>
    </source>
</evidence>
<evidence type="ECO:0000256" key="15">
    <source>
        <dbReference type="ARBA" id="ARBA00065420"/>
    </source>
</evidence>
<keyword evidence="9" id="KW-0862">Zinc</keyword>
<feature type="domain" description="SH2" evidence="21">
    <location>
        <begin position="248"/>
        <end position="342"/>
    </location>
</feature>
<dbReference type="SMART" id="SM00219">
    <property type="entry name" value="TyrKc"/>
    <property type="match status" value="1"/>
</dbReference>
<dbReference type="InterPro" id="IPR036860">
    <property type="entry name" value="SH2_dom_sf"/>
</dbReference>
<evidence type="ECO:0000256" key="13">
    <source>
        <dbReference type="ARBA" id="ARBA00023137"/>
    </source>
</evidence>
<proteinExistence type="inferred from homology"/>
<keyword evidence="4 20" id="KW-0808">Transferase</keyword>
<dbReference type="PROSITE" id="PS00107">
    <property type="entry name" value="PROTEIN_KINASE_ATP"/>
    <property type="match status" value="1"/>
</dbReference>
<dbReference type="InterPro" id="IPR036028">
    <property type="entry name" value="SH3-like_dom_sf"/>
</dbReference>
<dbReference type="GO" id="GO:0004715">
    <property type="term" value="F:non-membrane spanning protein tyrosine kinase activity"/>
    <property type="evidence" value="ECO:0007669"/>
    <property type="project" value="UniProtKB-EC"/>
</dbReference>
<dbReference type="InterPro" id="IPR001562">
    <property type="entry name" value="Znf_Btk_motif"/>
</dbReference>
<dbReference type="EC" id="2.7.10.2" evidence="20"/>
<dbReference type="PROSITE" id="PS00109">
    <property type="entry name" value="PROTEIN_KINASE_TYR"/>
    <property type="match status" value="1"/>
</dbReference>
<dbReference type="PROSITE" id="PS50003">
    <property type="entry name" value="PH_DOMAIN"/>
    <property type="match status" value="1"/>
</dbReference>
<evidence type="ECO:0000256" key="18">
    <source>
        <dbReference type="PROSITE-ProRule" id="PRU00432"/>
    </source>
</evidence>
<keyword evidence="8 20" id="KW-0418">Kinase</keyword>
<dbReference type="InterPro" id="IPR001245">
    <property type="entry name" value="Ser-Thr/Tyr_kinase_cat_dom"/>
</dbReference>
<dbReference type="InterPro" id="IPR000719">
    <property type="entry name" value="Prot_kinase_dom"/>
</dbReference>
<keyword evidence="10 19" id="KW-0067">ATP-binding</keyword>
<evidence type="ECO:0000256" key="2">
    <source>
        <dbReference type="ARBA" id="ARBA00022443"/>
    </source>
</evidence>
<dbReference type="PROSITE" id="PS50001">
    <property type="entry name" value="SH2"/>
    <property type="match status" value="1"/>
</dbReference>
<dbReference type="PROSITE" id="PS50002">
    <property type="entry name" value="SH3"/>
    <property type="match status" value="1"/>
</dbReference>
<gene>
    <name evidence="25" type="primary">ITK</name>
</gene>
<dbReference type="InterPro" id="IPR020635">
    <property type="entry name" value="Tyr_kinase_cat_dom"/>
</dbReference>
<evidence type="ECO:0000256" key="20">
    <source>
        <dbReference type="RuleBase" id="RU362096"/>
    </source>
</evidence>
<accession>A0A8C3TZJ9</accession>
<comment type="cofactor">
    <cofactor evidence="1">
        <name>Zn(2+)</name>
        <dbReference type="ChEBI" id="CHEBI:29105"/>
    </cofactor>
</comment>
<organism evidence="25 26">
    <name type="scientific">Catharus ustulatus</name>
    <name type="common">Russet-backed thrush</name>
    <name type="synonym">Hylocichla ustulatus</name>
    <dbReference type="NCBI Taxonomy" id="91951"/>
    <lineage>
        <taxon>Eukaryota</taxon>
        <taxon>Metazoa</taxon>
        <taxon>Chordata</taxon>
        <taxon>Craniata</taxon>
        <taxon>Vertebrata</taxon>
        <taxon>Euteleostomi</taxon>
        <taxon>Archelosauria</taxon>
        <taxon>Archosauria</taxon>
        <taxon>Dinosauria</taxon>
        <taxon>Saurischia</taxon>
        <taxon>Theropoda</taxon>
        <taxon>Coelurosauria</taxon>
        <taxon>Aves</taxon>
        <taxon>Neognathae</taxon>
        <taxon>Neoaves</taxon>
        <taxon>Telluraves</taxon>
        <taxon>Australaves</taxon>
        <taxon>Passeriformes</taxon>
        <taxon>Turdidae</taxon>
        <taxon>Catharus</taxon>
    </lineage>
</organism>
<keyword evidence="5" id="KW-0479">Metal-binding</keyword>
<evidence type="ECO:0000256" key="8">
    <source>
        <dbReference type="ARBA" id="ARBA00022777"/>
    </source>
</evidence>
<protein>
    <recommendedName>
        <fullName evidence="20">Tyrosine-protein kinase</fullName>
        <ecNumber evidence="20">2.7.10.2</ecNumber>
    </recommendedName>
</protein>
<dbReference type="PRINTS" id="PR00109">
    <property type="entry name" value="TYRKINASE"/>
</dbReference>
<dbReference type="Pfam" id="PF00018">
    <property type="entry name" value="SH3_1"/>
    <property type="match status" value="1"/>
</dbReference>
<dbReference type="SMART" id="SM00326">
    <property type="entry name" value="SH3"/>
    <property type="match status" value="1"/>
</dbReference>
<dbReference type="InterPro" id="IPR001849">
    <property type="entry name" value="PH_domain"/>
</dbReference>